<dbReference type="Gene3D" id="3.40.50.10140">
    <property type="entry name" value="Toll/interleukin-1 receptor homology (TIR) domain"/>
    <property type="match status" value="2"/>
</dbReference>
<feature type="compositionally biased region" description="Polar residues" evidence="1">
    <location>
        <begin position="784"/>
        <end position="810"/>
    </location>
</feature>
<reference evidence="4" key="1">
    <citation type="submission" date="2025-08" db="UniProtKB">
        <authorList>
            <consortium name="RefSeq"/>
        </authorList>
    </citation>
    <scope>IDENTIFICATION</scope>
    <source>
        <tissue evidence="4">Testes</tissue>
    </source>
</reference>
<feature type="region of interest" description="Disordered" evidence="1">
    <location>
        <begin position="707"/>
        <end position="756"/>
    </location>
</feature>
<dbReference type="GeneID" id="100375438"/>
<feature type="domain" description="TIR" evidence="2">
    <location>
        <begin position="223"/>
        <end position="357"/>
    </location>
</feature>
<dbReference type="Proteomes" id="UP000694865">
    <property type="component" value="Unplaced"/>
</dbReference>
<dbReference type="PANTHER" id="PTHR16253">
    <property type="entry name" value="TETRATRICOPEPTIDE REPEAT PROTEIN 22"/>
    <property type="match status" value="1"/>
</dbReference>
<evidence type="ECO:0000256" key="1">
    <source>
        <dbReference type="SAM" id="MobiDB-lite"/>
    </source>
</evidence>
<dbReference type="InterPro" id="IPR000157">
    <property type="entry name" value="TIR_dom"/>
</dbReference>
<accession>A0ABM0MKY4</accession>
<feature type="region of interest" description="Disordered" evidence="1">
    <location>
        <begin position="784"/>
        <end position="811"/>
    </location>
</feature>
<dbReference type="PANTHER" id="PTHR16253:SF0">
    <property type="entry name" value="TETRATRICOPEPTIDE REPEAT PROTEIN 22"/>
    <property type="match status" value="1"/>
</dbReference>
<organism evidence="3 4">
    <name type="scientific">Saccoglossus kowalevskii</name>
    <name type="common">Acorn worm</name>
    <dbReference type="NCBI Taxonomy" id="10224"/>
    <lineage>
        <taxon>Eukaryota</taxon>
        <taxon>Metazoa</taxon>
        <taxon>Hemichordata</taxon>
        <taxon>Enteropneusta</taxon>
        <taxon>Harrimaniidae</taxon>
        <taxon>Saccoglossus</taxon>
    </lineage>
</organism>
<feature type="compositionally biased region" description="Basic and acidic residues" evidence="1">
    <location>
        <begin position="707"/>
        <end position="716"/>
    </location>
</feature>
<protein>
    <submittedName>
        <fullName evidence="4">Uncharacterized protein LOC100375438</fullName>
    </submittedName>
</protein>
<dbReference type="RefSeq" id="XP_006820675.1">
    <property type="nucleotide sequence ID" value="XM_006820612.1"/>
</dbReference>
<dbReference type="SUPFAM" id="SSF52200">
    <property type="entry name" value="Toll/Interleukin receptor TIR domain"/>
    <property type="match status" value="3"/>
</dbReference>
<gene>
    <name evidence="4" type="primary">LOC100375438</name>
</gene>
<name>A0ABM0MKY4_SACKO</name>
<feature type="compositionally biased region" description="Polar residues" evidence="1">
    <location>
        <begin position="731"/>
        <end position="743"/>
    </location>
</feature>
<sequence length="822" mass="92710">MCALYTEDTIRVQTETGECKIDLCFGDITSLKKEEAVDVCLVSAFPGDYAATPTSLIGAFQKNLGLSVRELSRDKEEDLRRLYCCWWSRPLPQRYPFRRILCFESTRLSYLYAHPVELVGDVFRCLVPILRNQDGQVITPLLATGDQGYSETVMLKGMIDAAVNWMKAGLPLRLLKIVVFTRSVKEGKMDSANKKHFKGILSLFTALKEQYESKEIEEKNDTIEFDVYISYSEKDLGVVDTIQGLLMKEKKDIKIFSEQQDLDTTCVWQENMYKVMVKCAKIITVLSPAYLTSATCTEQYNIALCVNRKTNRDRLAPFYVEQIELLPSYMGLVQYVNCSPHDKLKLATACHQVIVALTLEVTMVTQKGQSIKKRSDLNYDVFISYSHKNSQQATAVLNKLTNLNPDLKIFFDKEELKTEHIEDIAEEFTSVKMVDGFRNDFHSVVDVTCTDIDEMYADCNIAHLTEEYRLVKYRSKYGNKDTFTEIAAAETDLGNKSYDIILSYAPSDAMYAKFFRAVIRRRAPSLKLIDAVSTDHRQMAVLDSASVIVPLISPAYVESNQVVELQIALSRHRLAHDESTLFPILLNYLPQKPTYFHLLPYEVSCVDEHWREQVRNDHFVIPDVGVTLGKAESSLLPAVSKVAACALMKAVDILLLRLNRQQPTMSGTQNVVLCNVVKLRHEILATQNAEFVARAEKFLLDSVKETETMETKDKTGESSSRLDIVDRSVTVEESGTDKQTSPPSERKAKSGEESNEDNWAMMDIIAHQGASTTVATASLDIVTSKNETSDESNVSEHPTAQNSLSATPQEVVQRRSVACHLL</sequence>
<dbReference type="Pfam" id="PF13676">
    <property type="entry name" value="TIR_2"/>
    <property type="match status" value="1"/>
</dbReference>
<evidence type="ECO:0000313" key="4">
    <source>
        <dbReference type="RefSeq" id="XP_006820675.1"/>
    </source>
</evidence>
<dbReference type="InterPro" id="IPR042342">
    <property type="entry name" value="TTC22"/>
</dbReference>
<proteinExistence type="predicted"/>
<dbReference type="InterPro" id="IPR035897">
    <property type="entry name" value="Toll_tir_struct_dom_sf"/>
</dbReference>
<evidence type="ECO:0000259" key="2">
    <source>
        <dbReference type="PROSITE" id="PS50104"/>
    </source>
</evidence>
<evidence type="ECO:0000313" key="3">
    <source>
        <dbReference type="Proteomes" id="UP000694865"/>
    </source>
</evidence>
<dbReference type="PROSITE" id="PS50104">
    <property type="entry name" value="TIR"/>
    <property type="match status" value="1"/>
</dbReference>
<keyword evidence="3" id="KW-1185">Reference proteome</keyword>